<evidence type="ECO:0000256" key="1">
    <source>
        <dbReference type="SAM" id="MobiDB-lite"/>
    </source>
</evidence>
<name>A0A0F9K9V2_9ZZZZ</name>
<sequence>MLADKDSLSHWGESIFFLFRDLVGELNELSSIAKTINFDTVKGALQYASEEGNRAKTPKHDKATKSGSVTPVEKGGGFSPMPVKDVMAAYGQLMQVVESRIQRGSLSSIDLGIMPGQPPSAIALIQISEGRDQVFLPRLGARGLLNQQLSYMMIDQLKRIGGSVEMGARGHKQSWNTSKLNGEYDIVFKYFIKDPKLDAARSSVAASFGDLMSKRTKMRDVIRYEDPEGEEDELRIEEAELLFPVIKQTRVIKVLAESEDDDHVFEAELAAVSMGVSLERMMAGELPELPPERGKPAQPLQLGLGGSTSAQRASDLQRTPVSEEGGE</sequence>
<dbReference type="AlphaFoldDB" id="A0A0F9K9V2"/>
<reference evidence="2" key="1">
    <citation type="journal article" date="2015" name="Nature">
        <title>Complex archaea that bridge the gap between prokaryotes and eukaryotes.</title>
        <authorList>
            <person name="Spang A."/>
            <person name="Saw J.H."/>
            <person name="Jorgensen S.L."/>
            <person name="Zaremba-Niedzwiedzka K."/>
            <person name="Martijn J."/>
            <person name="Lind A.E."/>
            <person name="van Eijk R."/>
            <person name="Schleper C."/>
            <person name="Guy L."/>
            <person name="Ettema T.J."/>
        </authorList>
    </citation>
    <scope>NUCLEOTIDE SEQUENCE</scope>
</reference>
<evidence type="ECO:0000313" key="2">
    <source>
        <dbReference type="EMBL" id="KKM18863.1"/>
    </source>
</evidence>
<comment type="caution">
    <text evidence="2">The sequence shown here is derived from an EMBL/GenBank/DDBJ whole genome shotgun (WGS) entry which is preliminary data.</text>
</comment>
<proteinExistence type="predicted"/>
<feature type="compositionally biased region" description="Basic and acidic residues" evidence="1">
    <location>
        <begin position="51"/>
        <end position="64"/>
    </location>
</feature>
<accession>A0A0F9K9V2</accession>
<organism evidence="2">
    <name type="scientific">marine sediment metagenome</name>
    <dbReference type="NCBI Taxonomy" id="412755"/>
    <lineage>
        <taxon>unclassified sequences</taxon>
        <taxon>metagenomes</taxon>
        <taxon>ecological metagenomes</taxon>
    </lineage>
</organism>
<feature type="region of interest" description="Disordered" evidence="1">
    <location>
        <begin position="51"/>
        <end position="75"/>
    </location>
</feature>
<protein>
    <submittedName>
        <fullName evidence="2">Uncharacterized protein</fullName>
    </submittedName>
</protein>
<gene>
    <name evidence="2" type="ORF">LCGC14_1661470</name>
</gene>
<feature type="compositionally biased region" description="Polar residues" evidence="1">
    <location>
        <begin position="307"/>
        <end position="320"/>
    </location>
</feature>
<feature type="region of interest" description="Disordered" evidence="1">
    <location>
        <begin position="287"/>
        <end position="327"/>
    </location>
</feature>
<dbReference type="EMBL" id="LAZR01014127">
    <property type="protein sequence ID" value="KKM18863.1"/>
    <property type="molecule type" value="Genomic_DNA"/>
</dbReference>